<evidence type="ECO:0000256" key="10">
    <source>
        <dbReference type="ARBA" id="ARBA00023136"/>
    </source>
</evidence>
<proteinExistence type="predicted"/>
<evidence type="ECO:0000256" key="3">
    <source>
        <dbReference type="ARBA" id="ARBA00012438"/>
    </source>
</evidence>
<keyword evidence="5" id="KW-0597">Phosphoprotein</keyword>
<dbReference type="CDD" id="cd12914">
    <property type="entry name" value="PDC1_DGC_like"/>
    <property type="match status" value="1"/>
</dbReference>
<dbReference type="STRING" id="1479485.DA73_0210450"/>
<gene>
    <name evidence="14" type="ORF">DA73_0210450</name>
</gene>
<feature type="transmembrane region" description="Helical" evidence="12">
    <location>
        <begin position="32"/>
        <end position="53"/>
    </location>
</feature>
<dbReference type="PANTHER" id="PTHR43065:SF50">
    <property type="entry name" value="HISTIDINE KINASE"/>
    <property type="match status" value="1"/>
</dbReference>
<evidence type="ECO:0000256" key="2">
    <source>
        <dbReference type="ARBA" id="ARBA00004651"/>
    </source>
</evidence>
<dbReference type="EMBL" id="JHEG02000037">
    <property type="protein sequence ID" value="KIE12034.1"/>
    <property type="molecule type" value="Genomic_DNA"/>
</dbReference>
<keyword evidence="8 12" id="KW-1133">Transmembrane helix</keyword>
<dbReference type="InterPro" id="IPR003661">
    <property type="entry name" value="HisK_dim/P_dom"/>
</dbReference>
<evidence type="ECO:0000256" key="1">
    <source>
        <dbReference type="ARBA" id="ARBA00000085"/>
    </source>
</evidence>
<dbReference type="PANTHER" id="PTHR43065">
    <property type="entry name" value="SENSOR HISTIDINE KINASE"/>
    <property type="match status" value="1"/>
</dbReference>
<dbReference type="SUPFAM" id="SSF55874">
    <property type="entry name" value="ATPase domain of HSP90 chaperone/DNA topoisomerase II/histidine kinase"/>
    <property type="match status" value="1"/>
</dbReference>
<dbReference type="AlphaFoldDB" id="A0A0C1R396"/>
<feature type="coiled-coil region" evidence="11">
    <location>
        <begin position="334"/>
        <end position="386"/>
    </location>
</feature>
<dbReference type="InterPro" id="IPR004358">
    <property type="entry name" value="Sig_transdc_His_kin-like_C"/>
</dbReference>
<dbReference type="Pfam" id="PF02743">
    <property type="entry name" value="dCache_1"/>
    <property type="match status" value="1"/>
</dbReference>
<protein>
    <recommendedName>
        <fullName evidence="3">histidine kinase</fullName>
        <ecNumber evidence="3">2.7.13.3</ecNumber>
    </recommendedName>
</protein>
<dbReference type="InterPro" id="IPR003594">
    <property type="entry name" value="HATPase_dom"/>
</dbReference>
<dbReference type="GO" id="GO:0000155">
    <property type="term" value="F:phosphorelay sensor kinase activity"/>
    <property type="evidence" value="ECO:0007669"/>
    <property type="project" value="InterPro"/>
</dbReference>
<comment type="subcellular location">
    <subcellularLocation>
        <location evidence="2">Cell membrane</location>
        <topology evidence="2">Multi-pass membrane protein</topology>
    </subcellularLocation>
</comment>
<accession>A0A0C1R396</accession>
<dbReference type="PROSITE" id="PS50109">
    <property type="entry name" value="HIS_KIN"/>
    <property type="match status" value="1"/>
</dbReference>
<evidence type="ECO:0000256" key="7">
    <source>
        <dbReference type="ARBA" id="ARBA00022777"/>
    </source>
</evidence>
<dbReference type="Gene3D" id="3.30.450.20">
    <property type="entry name" value="PAS domain"/>
    <property type="match status" value="2"/>
</dbReference>
<evidence type="ECO:0000259" key="13">
    <source>
        <dbReference type="PROSITE" id="PS50109"/>
    </source>
</evidence>
<keyword evidence="6 12" id="KW-0812">Transmembrane</keyword>
<dbReference type="CDD" id="cd12912">
    <property type="entry name" value="PDC2_MCP_like"/>
    <property type="match status" value="1"/>
</dbReference>
<dbReference type="Gene3D" id="1.10.287.130">
    <property type="match status" value="1"/>
</dbReference>
<evidence type="ECO:0000256" key="11">
    <source>
        <dbReference type="SAM" id="Coils"/>
    </source>
</evidence>
<evidence type="ECO:0000256" key="6">
    <source>
        <dbReference type="ARBA" id="ARBA00022692"/>
    </source>
</evidence>
<dbReference type="InterPro" id="IPR033479">
    <property type="entry name" value="dCache_1"/>
</dbReference>
<feature type="domain" description="Histidine kinase" evidence="13">
    <location>
        <begin position="409"/>
        <end position="664"/>
    </location>
</feature>
<evidence type="ECO:0000256" key="9">
    <source>
        <dbReference type="ARBA" id="ARBA00023012"/>
    </source>
</evidence>
<dbReference type="PRINTS" id="PR00344">
    <property type="entry name" value="BCTRLSENSOR"/>
</dbReference>
<name>A0A0C1R396_9CYAN</name>
<dbReference type="InterPro" id="IPR005467">
    <property type="entry name" value="His_kinase_dom"/>
</dbReference>
<keyword evidence="10 12" id="KW-0472">Membrane</keyword>
<reference evidence="14" key="1">
    <citation type="journal article" date="2015" name="Genome Announc.">
        <title>Draft Genome Sequence of Tolypothrix boutellei Strain VB521301.</title>
        <authorList>
            <person name="Chandrababunaidu M.M."/>
            <person name="Singh D."/>
            <person name="Sen D."/>
            <person name="Bhan S."/>
            <person name="Das S."/>
            <person name="Gupta A."/>
            <person name="Adhikary S.P."/>
            <person name="Tripathy S."/>
        </authorList>
    </citation>
    <scope>NUCLEOTIDE SEQUENCE</scope>
    <source>
        <strain evidence="14">VB521301</strain>
    </source>
</reference>
<keyword evidence="4" id="KW-1003">Cell membrane</keyword>
<comment type="catalytic activity">
    <reaction evidence="1">
        <text>ATP + protein L-histidine = ADP + protein N-phospho-L-histidine.</text>
        <dbReference type="EC" id="2.7.13.3"/>
    </reaction>
</comment>
<dbReference type="RefSeq" id="WP_038088417.1">
    <property type="nucleotide sequence ID" value="NZ_JHEG04000001.1"/>
</dbReference>
<sequence length="670" mass="74568">MPASKTDRLTARTRSTCRSLAIHNWVKSWRNLLSHLVVGGTALGVSVGAFFSYQVTRKLTLENLQQNALLKVEHGTDEIDSWLATLKTRIDMLAYTEQVRSVNWSVAQSYLKAEDARSKDFSVFGLTTPDGLRDSTATNLRANVRDRQWFQKAMLGEIYVDDPVIARATGLPSISISAPIYSSKKLARSPIGVVHGAVTVDRVAQAVNSLKYGHGSYAFALNSRGQAIVHPNRALMSTEEKPAPSLVESSEPSLARIAQKMVKRKRGIELVQMESKQLYIAFMPLTHANWSLALVIPRENIESKLSWLDGIAVAVVSLTGMLIAVLVSVQSAEQSRLKQAKAEAETANQFLEMKVAERTHQLEEARDRLEQRVAERTQELQETLQHLAQTQSHLVQTEKMSSLGELVAGIAHEINNPVNFIHGNVFHLSEYMRDLFCVIHSYQQKYPPDSEIEQTLVEIDLEYLEKDLPKILASMKMGTERIREIVQSLRIFSRMDEAEIKPVDLHSGIDSTLLILQHRLKAKPEHPEIEVVKHYGDLPLVECYAGQLNQVFMNILTNAIDAVEGRFRNKPGTACSPGRIAIATEFDSKSQVKIVIADNGVGMSETVSQKIFNPFFTTKPVGKGTGMGLSISYQIVVEKHRGQLKCLSTPGSGTEFIIQIPVEQPVLESL</sequence>
<comment type="caution">
    <text evidence="14">The sequence shown here is derived from an EMBL/GenBank/DDBJ whole genome shotgun (WGS) entry which is preliminary data.</text>
</comment>
<dbReference type="SUPFAM" id="SSF47384">
    <property type="entry name" value="Homodimeric domain of signal transducing histidine kinase"/>
    <property type="match status" value="1"/>
</dbReference>
<dbReference type="GO" id="GO:0005886">
    <property type="term" value="C:plasma membrane"/>
    <property type="evidence" value="ECO:0007669"/>
    <property type="project" value="UniProtKB-SubCell"/>
</dbReference>
<evidence type="ECO:0000256" key="5">
    <source>
        <dbReference type="ARBA" id="ARBA00022553"/>
    </source>
</evidence>
<dbReference type="CDD" id="cd00082">
    <property type="entry name" value="HisKA"/>
    <property type="match status" value="1"/>
</dbReference>
<dbReference type="EC" id="2.7.13.3" evidence="3"/>
<dbReference type="SMART" id="SM00387">
    <property type="entry name" value="HATPase_c"/>
    <property type="match status" value="1"/>
</dbReference>
<dbReference type="InterPro" id="IPR036097">
    <property type="entry name" value="HisK_dim/P_sf"/>
</dbReference>
<dbReference type="SMART" id="SM00388">
    <property type="entry name" value="HisKA"/>
    <property type="match status" value="1"/>
</dbReference>
<evidence type="ECO:0000313" key="14">
    <source>
        <dbReference type="EMBL" id="KIE12034.1"/>
    </source>
</evidence>
<keyword evidence="7" id="KW-0808">Transferase</keyword>
<dbReference type="InterPro" id="IPR036890">
    <property type="entry name" value="HATPase_C_sf"/>
</dbReference>
<organism evidence="14">
    <name type="scientific">Tolypothrix bouteillei VB521301</name>
    <dbReference type="NCBI Taxonomy" id="1479485"/>
    <lineage>
        <taxon>Bacteria</taxon>
        <taxon>Bacillati</taxon>
        <taxon>Cyanobacteriota</taxon>
        <taxon>Cyanophyceae</taxon>
        <taxon>Nostocales</taxon>
        <taxon>Tolypothrichaceae</taxon>
        <taxon>Tolypothrix</taxon>
    </lineage>
</organism>
<evidence type="ECO:0000256" key="8">
    <source>
        <dbReference type="ARBA" id="ARBA00022989"/>
    </source>
</evidence>
<dbReference type="Pfam" id="PF02518">
    <property type="entry name" value="HATPase_c"/>
    <property type="match status" value="1"/>
</dbReference>
<evidence type="ECO:0000256" key="4">
    <source>
        <dbReference type="ARBA" id="ARBA00022475"/>
    </source>
</evidence>
<dbReference type="Gene3D" id="3.30.565.10">
    <property type="entry name" value="Histidine kinase-like ATPase, C-terminal domain"/>
    <property type="match status" value="1"/>
</dbReference>
<keyword evidence="7" id="KW-0418">Kinase</keyword>
<keyword evidence="9" id="KW-0902">Two-component regulatory system</keyword>
<evidence type="ECO:0000256" key="12">
    <source>
        <dbReference type="SAM" id="Phobius"/>
    </source>
</evidence>
<keyword evidence="11" id="KW-0175">Coiled coil</keyword>